<keyword evidence="1" id="KW-1133">Transmembrane helix</keyword>
<accession>A0A1H1YKV7</accession>
<organism evidence="2 3">
    <name type="scientific">Actinopolymorpha singaporensis</name>
    <dbReference type="NCBI Taxonomy" id="117157"/>
    <lineage>
        <taxon>Bacteria</taxon>
        <taxon>Bacillati</taxon>
        <taxon>Actinomycetota</taxon>
        <taxon>Actinomycetes</taxon>
        <taxon>Propionibacteriales</taxon>
        <taxon>Actinopolymorphaceae</taxon>
        <taxon>Actinopolymorpha</taxon>
    </lineage>
</organism>
<proteinExistence type="predicted"/>
<dbReference type="STRING" id="117157.SAMN04489717_5557"/>
<reference evidence="2 3" key="1">
    <citation type="submission" date="2016-10" db="EMBL/GenBank/DDBJ databases">
        <authorList>
            <person name="de Groot N.N."/>
        </authorList>
    </citation>
    <scope>NUCLEOTIDE SEQUENCE [LARGE SCALE GENOMIC DNA]</scope>
    <source>
        <strain evidence="2 3">DSM 22024</strain>
    </source>
</reference>
<dbReference type="EMBL" id="LT629732">
    <property type="protein sequence ID" value="SDT22178.1"/>
    <property type="molecule type" value="Genomic_DNA"/>
</dbReference>
<dbReference type="RefSeq" id="WP_092656515.1">
    <property type="nucleotide sequence ID" value="NZ_LT629732.1"/>
</dbReference>
<keyword evidence="1" id="KW-0812">Transmembrane</keyword>
<evidence type="ECO:0000313" key="3">
    <source>
        <dbReference type="Proteomes" id="UP000198983"/>
    </source>
</evidence>
<dbReference type="Proteomes" id="UP000198983">
    <property type="component" value="Chromosome I"/>
</dbReference>
<name>A0A1H1YKV7_9ACTN</name>
<feature type="transmembrane region" description="Helical" evidence="1">
    <location>
        <begin position="81"/>
        <end position="102"/>
    </location>
</feature>
<sequence>MSTSVAVRSKVPHLSSRLRAAWRAAHDPVPGVPTWARIAAYAVPFTVLPSGLWRISVVTLHLPIVSTTPRAGHTLGMPDEVYVVVLSAVSEVLAFTAVGLVARWGEVFPWWVPVLRGRRVPTAAAVLPAALGATVLTALWTKVFAGLPASLREPAPPGDPIAEHGWRLVVFVGSYAPLLLWGPLLAAVTYAYWRRRTGRSS</sequence>
<keyword evidence="3" id="KW-1185">Reference proteome</keyword>
<protein>
    <submittedName>
        <fullName evidence="2">Uncharacterized protein</fullName>
    </submittedName>
</protein>
<evidence type="ECO:0000256" key="1">
    <source>
        <dbReference type="SAM" id="Phobius"/>
    </source>
</evidence>
<dbReference type="OrthoDB" id="2717873at2"/>
<feature type="transmembrane region" description="Helical" evidence="1">
    <location>
        <begin position="123"/>
        <end position="145"/>
    </location>
</feature>
<dbReference type="AlphaFoldDB" id="A0A1H1YKV7"/>
<gene>
    <name evidence="2" type="ORF">SAMN04489717_5557</name>
</gene>
<feature type="transmembrane region" description="Helical" evidence="1">
    <location>
        <begin position="165"/>
        <end position="193"/>
    </location>
</feature>
<evidence type="ECO:0000313" key="2">
    <source>
        <dbReference type="EMBL" id="SDT22178.1"/>
    </source>
</evidence>
<keyword evidence="1" id="KW-0472">Membrane</keyword>